<gene>
    <name evidence="8" type="ORF">PVAND_000700</name>
</gene>
<accession>A0A9J6BLU1</accession>
<evidence type="ECO:0000256" key="6">
    <source>
        <dbReference type="SAM" id="MobiDB-lite"/>
    </source>
</evidence>
<evidence type="ECO:0008006" key="10">
    <source>
        <dbReference type="Google" id="ProtNLM"/>
    </source>
</evidence>
<dbReference type="EMBL" id="JADBJN010000003">
    <property type="protein sequence ID" value="KAG5670435.1"/>
    <property type="molecule type" value="Genomic_DNA"/>
</dbReference>
<organism evidence="8 9">
    <name type="scientific">Polypedilum vanderplanki</name>
    <name type="common">Sleeping chironomid midge</name>
    <dbReference type="NCBI Taxonomy" id="319348"/>
    <lineage>
        <taxon>Eukaryota</taxon>
        <taxon>Metazoa</taxon>
        <taxon>Ecdysozoa</taxon>
        <taxon>Arthropoda</taxon>
        <taxon>Hexapoda</taxon>
        <taxon>Insecta</taxon>
        <taxon>Pterygota</taxon>
        <taxon>Neoptera</taxon>
        <taxon>Endopterygota</taxon>
        <taxon>Diptera</taxon>
        <taxon>Nematocera</taxon>
        <taxon>Chironomoidea</taxon>
        <taxon>Chironomidae</taxon>
        <taxon>Chironominae</taxon>
        <taxon>Polypedilum</taxon>
        <taxon>Polypedilum</taxon>
    </lineage>
</organism>
<comment type="caution">
    <text evidence="8">The sequence shown here is derived from an EMBL/GenBank/DDBJ whole genome shotgun (WGS) entry which is preliminary data.</text>
</comment>
<feature type="region of interest" description="Disordered" evidence="6">
    <location>
        <begin position="274"/>
        <end position="408"/>
    </location>
</feature>
<evidence type="ECO:0000313" key="9">
    <source>
        <dbReference type="Proteomes" id="UP001107558"/>
    </source>
</evidence>
<feature type="coiled-coil region" evidence="5">
    <location>
        <begin position="59"/>
        <end position="150"/>
    </location>
</feature>
<feature type="region of interest" description="Disordered" evidence="6">
    <location>
        <begin position="20"/>
        <end position="40"/>
    </location>
</feature>
<evidence type="ECO:0000256" key="4">
    <source>
        <dbReference type="ARBA" id="ARBA00023136"/>
    </source>
</evidence>
<name>A0A9J6BLU1_POLVA</name>
<dbReference type="InterPro" id="IPR008952">
    <property type="entry name" value="Tetraspanin_EC2_sf"/>
</dbReference>
<dbReference type="SUPFAM" id="SSF50156">
    <property type="entry name" value="PDZ domain-like"/>
    <property type="match status" value="1"/>
</dbReference>
<feature type="compositionally biased region" description="Polar residues" evidence="6">
    <location>
        <begin position="304"/>
        <end position="314"/>
    </location>
</feature>
<feature type="compositionally biased region" description="Low complexity" evidence="6">
    <location>
        <begin position="340"/>
        <end position="363"/>
    </location>
</feature>
<keyword evidence="4 7" id="KW-0472">Membrane</keyword>
<dbReference type="PANTHER" id="PTHR19282">
    <property type="entry name" value="TETRASPANIN"/>
    <property type="match status" value="1"/>
</dbReference>
<keyword evidence="2 7" id="KW-0812">Transmembrane</keyword>
<evidence type="ECO:0000313" key="8">
    <source>
        <dbReference type="EMBL" id="KAG5670435.1"/>
    </source>
</evidence>
<dbReference type="Gene3D" id="1.10.1450.10">
    <property type="entry name" value="Tetraspanin"/>
    <property type="match status" value="1"/>
</dbReference>
<feature type="compositionally biased region" description="Low complexity" evidence="6">
    <location>
        <begin position="315"/>
        <end position="332"/>
    </location>
</feature>
<feature type="compositionally biased region" description="Basic and acidic residues" evidence="6">
    <location>
        <begin position="376"/>
        <end position="386"/>
    </location>
</feature>
<dbReference type="InterPro" id="IPR036034">
    <property type="entry name" value="PDZ_sf"/>
</dbReference>
<dbReference type="OrthoDB" id="5982705at2759"/>
<feature type="transmembrane region" description="Helical" evidence="7">
    <location>
        <begin position="488"/>
        <end position="509"/>
    </location>
</feature>
<feature type="compositionally biased region" description="Polar residues" evidence="6">
    <location>
        <begin position="281"/>
        <end position="292"/>
    </location>
</feature>
<dbReference type="Pfam" id="PF00335">
    <property type="entry name" value="Tetraspanin"/>
    <property type="match status" value="1"/>
</dbReference>
<dbReference type="Proteomes" id="UP001107558">
    <property type="component" value="Chromosome 3"/>
</dbReference>
<reference evidence="8" key="1">
    <citation type="submission" date="2021-03" db="EMBL/GenBank/DDBJ databases">
        <title>Chromosome level genome of the anhydrobiotic midge Polypedilum vanderplanki.</title>
        <authorList>
            <person name="Yoshida Y."/>
            <person name="Kikawada T."/>
            <person name="Gusev O."/>
        </authorList>
    </citation>
    <scope>NUCLEOTIDE SEQUENCE</scope>
    <source>
        <strain evidence="8">NIAS01</strain>
        <tissue evidence="8">Whole body or cell culture</tissue>
    </source>
</reference>
<evidence type="ECO:0000256" key="5">
    <source>
        <dbReference type="SAM" id="Coils"/>
    </source>
</evidence>
<dbReference type="SUPFAM" id="SSF48652">
    <property type="entry name" value="Tetraspanin"/>
    <property type="match status" value="1"/>
</dbReference>
<evidence type="ECO:0000256" key="7">
    <source>
        <dbReference type="SAM" id="Phobius"/>
    </source>
</evidence>
<dbReference type="GO" id="GO:0005886">
    <property type="term" value="C:plasma membrane"/>
    <property type="evidence" value="ECO:0007669"/>
    <property type="project" value="TreeGrafter"/>
</dbReference>
<dbReference type="AlphaFoldDB" id="A0A9J6BLU1"/>
<keyword evidence="9" id="KW-1185">Reference proteome</keyword>
<dbReference type="PRINTS" id="PR00259">
    <property type="entry name" value="TMFOUR"/>
</dbReference>
<keyword evidence="5" id="KW-0175">Coiled coil</keyword>
<evidence type="ECO:0000256" key="2">
    <source>
        <dbReference type="ARBA" id="ARBA00022692"/>
    </source>
</evidence>
<proteinExistence type="predicted"/>
<protein>
    <recommendedName>
        <fullName evidence="10">Tetraspanin</fullName>
    </recommendedName>
</protein>
<comment type="subcellular location">
    <subcellularLocation>
        <location evidence="1">Membrane</location>
        <topology evidence="1">Multi-pass membrane protein</topology>
    </subcellularLocation>
</comment>
<sequence length="675" mass="75955">MTTFETLEAKMASIEQSLSYSVSSSRRKGSSSMKNYPTHSLTSNSLQKISIQKGSLERLDRKQDLKKVYVNNIEKIRNEIKSKKNSITNLKNALKKLTTHDSNDEMISDIDLRIRQAEIEFALGREEIELMELLSKLEEIKKIQMKLENDGFGPFESLYWQLSKGEQFKICAVQASSGRWNASVMPDREGLYIDWVMDGEDLQRGDLIIEINGKIINGHDKDELQKSCSNNSKCEIVVLRRNNDSKKNVNHMQTENLLRHRIAYLEEQVKELSSSHKNETHITSISIQSQPSDDNRPLIYQRGSYITTIPQTPNSSSIQKSSSTTSVNMHNYHNNHHQNDNNNIPLTPSSSTKSMKSLSASMSRISVSTDPNLQKYRREREKRDIKGSGSGSQKSAKQNENIYVRQKHSKSLGYDTDTAATYYQSSEPISTIKIRQTPPTKPQRLSLQRTKSLQEVSGLAILIAGIVVLNDVTDYSHFLEGRITAPPIMLIIAGLLIFLIAFFGCYGALKESPKLLIAFAVLLGIIFIIEIAVGIAAITFKNDLRGILNTQLSDSIRRQNKEDMMAWNLVQRRLECCGISGPRDWFEINNGTASGIPSSCCRPQYIDRETQNCLNAAPLFMDRVYREGCVNSIHDRVSSNASILIGVGIGIAFIQLMGIFLACWLAAVIKKETEA</sequence>
<evidence type="ECO:0000256" key="1">
    <source>
        <dbReference type="ARBA" id="ARBA00004141"/>
    </source>
</evidence>
<dbReference type="PANTHER" id="PTHR19282:SF273">
    <property type="entry name" value="TETRASPANIN"/>
    <property type="match status" value="1"/>
</dbReference>
<feature type="transmembrane region" description="Helical" evidence="7">
    <location>
        <begin position="643"/>
        <end position="669"/>
    </location>
</feature>
<evidence type="ECO:0000256" key="3">
    <source>
        <dbReference type="ARBA" id="ARBA00022989"/>
    </source>
</evidence>
<dbReference type="InterPro" id="IPR018499">
    <property type="entry name" value="Tetraspanin/Peripherin"/>
</dbReference>
<feature type="transmembrane region" description="Helical" evidence="7">
    <location>
        <begin position="515"/>
        <end position="540"/>
    </location>
</feature>
<dbReference type="CDD" id="cd03156">
    <property type="entry name" value="uroplakin_I_like_LEL"/>
    <property type="match status" value="1"/>
</dbReference>
<keyword evidence="3 7" id="KW-1133">Transmembrane helix</keyword>